<dbReference type="AlphaFoldDB" id="D2PMA9"/>
<dbReference type="PANTHER" id="PTHR30055">
    <property type="entry name" value="HTH-TYPE TRANSCRIPTIONAL REGULATOR RUTR"/>
    <property type="match status" value="1"/>
</dbReference>
<dbReference type="InterPro" id="IPR004111">
    <property type="entry name" value="Repressor_TetR_C"/>
</dbReference>
<dbReference type="HOGENOM" id="CLU_069543_0_1_11"/>
<keyword evidence="3" id="KW-0804">Transcription</keyword>
<dbReference type="KEGG" id="kfl:Kfla_5466"/>
<dbReference type="SUPFAM" id="SSF48498">
    <property type="entry name" value="Tetracyclin repressor-like, C-terminal domain"/>
    <property type="match status" value="1"/>
</dbReference>
<keyword evidence="7" id="KW-1185">Reference proteome</keyword>
<dbReference type="eggNOG" id="COG1309">
    <property type="taxonomic scope" value="Bacteria"/>
</dbReference>
<accession>D2PMA9</accession>
<dbReference type="Pfam" id="PF02909">
    <property type="entry name" value="TetR_C_1"/>
    <property type="match status" value="1"/>
</dbReference>
<protein>
    <submittedName>
        <fullName evidence="6">Transcriptional regulator, TetR family</fullName>
    </submittedName>
</protein>
<dbReference type="GO" id="GO:0045892">
    <property type="term" value="P:negative regulation of DNA-templated transcription"/>
    <property type="evidence" value="ECO:0007669"/>
    <property type="project" value="InterPro"/>
</dbReference>
<dbReference type="InterPro" id="IPR009057">
    <property type="entry name" value="Homeodomain-like_sf"/>
</dbReference>
<keyword evidence="1" id="KW-0805">Transcription regulation</keyword>
<evidence type="ECO:0000256" key="3">
    <source>
        <dbReference type="ARBA" id="ARBA00023163"/>
    </source>
</evidence>
<evidence type="ECO:0000256" key="2">
    <source>
        <dbReference type="ARBA" id="ARBA00023125"/>
    </source>
</evidence>
<dbReference type="EMBL" id="CP001736">
    <property type="protein sequence ID" value="ADB34477.1"/>
    <property type="molecule type" value="Genomic_DNA"/>
</dbReference>
<dbReference type="SUPFAM" id="SSF46689">
    <property type="entry name" value="Homeodomain-like"/>
    <property type="match status" value="1"/>
</dbReference>
<gene>
    <name evidence="6" type="ordered locus">Kfla_5466</name>
</gene>
<dbReference type="PROSITE" id="PS50977">
    <property type="entry name" value="HTH_TETR_2"/>
    <property type="match status" value="1"/>
</dbReference>
<reference evidence="7" key="1">
    <citation type="submission" date="2009-09" db="EMBL/GenBank/DDBJ databases">
        <title>The complete genome of Kribbella flavida DSM 17836.</title>
        <authorList>
            <consortium name="US DOE Joint Genome Institute (JGI-PGF)"/>
            <person name="Lucas S."/>
            <person name="Copeland A."/>
            <person name="Lapidus A."/>
            <person name="Glavina del Rio T."/>
            <person name="Dalin E."/>
            <person name="Tice H."/>
            <person name="Bruce D."/>
            <person name="Goodwin L."/>
            <person name="Pitluck S."/>
            <person name="Kyrpides N."/>
            <person name="Mavromatis K."/>
            <person name="Ivanova N."/>
            <person name="Saunders E."/>
            <person name="Brettin T."/>
            <person name="Detter J.C."/>
            <person name="Han C."/>
            <person name="Larimer F."/>
            <person name="Land M."/>
            <person name="Hauser L."/>
            <person name="Markowitz V."/>
            <person name="Cheng J.-F."/>
            <person name="Hugenholtz P."/>
            <person name="Woyke T."/>
            <person name="Wu D."/>
            <person name="Pukall R."/>
            <person name="Klenk H.-P."/>
            <person name="Eisen J.A."/>
        </authorList>
    </citation>
    <scope>NUCLEOTIDE SEQUENCE [LARGE SCALE GENOMIC DNA]</scope>
    <source>
        <strain evidence="7">DSM 17836 / JCM 10339 / NBRC 14399</strain>
    </source>
</reference>
<feature type="domain" description="HTH tetR-type" evidence="5">
    <location>
        <begin position="29"/>
        <end position="89"/>
    </location>
</feature>
<reference evidence="6 7" key="2">
    <citation type="journal article" date="2010" name="Stand. Genomic Sci.">
        <title>Complete genome sequence of Kribbella flavida type strain (IFO 14399).</title>
        <authorList>
            <person name="Pukall R."/>
            <person name="Lapidus A."/>
            <person name="Glavina Del Rio T."/>
            <person name="Copeland A."/>
            <person name="Tice H."/>
            <person name="Cheng J.-F."/>
            <person name="Lucas S."/>
            <person name="Chen F."/>
            <person name="Nolan M."/>
            <person name="LaButti K."/>
            <person name="Pati A."/>
            <person name="Ivanova N."/>
            <person name="Mavrommatis K."/>
            <person name="Mikhailova N."/>
            <person name="Pitluck S."/>
            <person name="Bruce D."/>
            <person name="Goodwin L."/>
            <person name="Land M."/>
            <person name="Hauser L."/>
            <person name="Chang Y.-J."/>
            <person name="Jeffries C.D."/>
            <person name="Chen A."/>
            <person name="Palaniappan K."/>
            <person name="Chain P."/>
            <person name="Rohde M."/>
            <person name="Goeker M."/>
            <person name="Bristow J."/>
            <person name="Eisen J.A."/>
            <person name="Markowitz V."/>
            <person name="Hugenholtz P."/>
            <person name="Kyrpides N.C."/>
            <person name="Klenk H.-P."/>
            <person name="Brettin T."/>
        </authorList>
    </citation>
    <scope>NUCLEOTIDE SEQUENCE [LARGE SCALE GENOMIC DNA]</scope>
    <source>
        <strain evidence="7">DSM 17836 / JCM 10339 / NBRC 14399</strain>
    </source>
</reference>
<dbReference type="PANTHER" id="PTHR30055:SF151">
    <property type="entry name" value="TRANSCRIPTIONAL REGULATORY PROTEIN"/>
    <property type="match status" value="1"/>
</dbReference>
<dbReference type="InterPro" id="IPR036271">
    <property type="entry name" value="Tet_transcr_reg_TetR-rel_C_sf"/>
</dbReference>
<dbReference type="GO" id="GO:0000976">
    <property type="term" value="F:transcription cis-regulatory region binding"/>
    <property type="evidence" value="ECO:0007669"/>
    <property type="project" value="TreeGrafter"/>
</dbReference>
<dbReference type="Pfam" id="PF00440">
    <property type="entry name" value="TetR_N"/>
    <property type="match status" value="1"/>
</dbReference>
<evidence type="ECO:0000256" key="4">
    <source>
        <dbReference type="PROSITE-ProRule" id="PRU00335"/>
    </source>
</evidence>
<name>D2PMA9_KRIFD</name>
<evidence type="ECO:0000256" key="1">
    <source>
        <dbReference type="ARBA" id="ARBA00023015"/>
    </source>
</evidence>
<proteinExistence type="predicted"/>
<dbReference type="OrthoDB" id="329481at2"/>
<keyword evidence="2 4" id="KW-0238">DNA-binding</keyword>
<dbReference type="Gene3D" id="1.10.10.60">
    <property type="entry name" value="Homeodomain-like"/>
    <property type="match status" value="1"/>
</dbReference>
<evidence type="ECO:0000313" key="6">
    <source>
        <dbReference type="EMBL" id="ADB34477.1"/>
    </source>
</evidence>
<sequence>MSDDRAELPPGLALSWGVLPVQRRGPKPGLSVEQIVATGIEFGDRHGFEAISLQKIAARLGVTTNAMYRYVSSKDELLVLVRDAAWGPPPALGDGDWRDRATAWVKAQVDRYAERPWLLDMPIRGAPITPNLLRWAEVLLQALDAIGLSHHDNLGCVLLLDGYVRGQASLTRQIQASDSVQVQAEHVGAFLAPRLAAGDYPMLTELFTNQEYGDEVDDDLEFGLHRILDGIQVLVDSR</sequence>
<feature type="DNA-binding region" description="H-T-H motif" evidence="4">
    <location>
        <begin position="52"/>
        <end position="71"/>
    </location>
</feature>
<dbReference type="RefSeq" id="WP_012923031.1">
    <property type="nucleotide sequence ID" value="NC_013729.1"/>
</dbReference>
<dbReference type="InterPro" id="IPR050109">
    <property type="entry name" value="HTH-type_TetR-like_transc_reg"/>
</dbReference>
<dbReference type="InterPro" id="IPR001647">
    <property type="entry name" value="HTH_TetR"/>
</dbReference>
<dbReference type="GO" id="GO:0003700">
    <property type="term" value="F:DNA-binding transcription factor activity"/>
    <property type="evidence" value="ECO:0007669"/>
    <property type="project" value="TreeGrafter"/>
</dbReference>
<evidence type="ECO:0000313" key="7">
    <source>
        <dbReference type="Proteomes" id="UP000007967"/>
    </source>
</evidence>
<dbReference type="Gene3D" id="1.10.357.10">
    <property type="entry name" value="Tetracycline Repressor, domain 2"/>
    <property type="match status" value="1"/>
</dbReference>
<dbReference type="Proteomes" id="UP000007967">
    <property type="component" value="Chromosome"/>
</dbReference>
<evidence type="ECO:0000259" key="5">
    <source>
        <dbReference type="PROSITE" id="PS50977"/>
    </source>
</evidence>
<organism evidence="6 7">
    <name type="scientific">Kribbella flavida (strain DSM 17836 / JCM 10339 / NBRC 14399)</name>
    <dbReference type="NCBI Taxonomy" id="479435"/>
    <lineage>
        <taxon>Bacteria</taxon>
        <taxon>Bacillati</taxon>
        <taxon>Actinomycetota</taxon>
        <taxon>Actinomycetes</taxon>
        <taxon>Propionibacteriales</taxon>
        <taxon>Kribbellaceae</taxon>
        <taxon>Kribbella</taxon>
    </lineage>
</organism>
<dbReference type="STRING" id="479435.Kfla_5466"/>